<dbReference type="NCBIfam" id="TIGR03661">
    <property type="entry name" value="T1SS_VCA0849"/>
    <property type="match status" value="1"/>
</dbReference>
<organism evidence="2 3">
    <name type="scientific">Spartinivicinus marinus</name>
    <dbReference type="NCBI Taxonomy" id="2994442"/>
    <lineage>
        <taxon>Bacteria</taxon>
        <taxon>Pseudomonadati</taxon>
        <taxon>Pseudomonadota</taxon>
        <taxon>Gammaproteobacteria</taxon>
        <taxon>Oceanospirillales</taxon>
        <taxon>Zooshikellaceae</taxon>
        <taxon>Spartinivicinus</taxon>
    </lineage>
</organism>
<dbReference type="InterPro" id="IPR019960">
    <property type="entry name" value="T1SS_VCA0849"/>
</dbReference>
<evidence type="ECO:0000313" key="2">
    <source>
        <dbReference type="EMBL" id="NYZ64809.1"/>
    </source>
</evidence>
<dbReference type="RefSeq" id="WP_180566838.1">
    <property type="nucleotide sequence ID" value="NZ_JACCKB010000002.1"/>
</dbReference>
<dbReference type="InterPro" id="IPR001343">
    <property type="entry name" value="Hemolysn_Ca-bd"/>
</dbReference>
<dbReference type="AlphaFoldDB" id="A0A853HWP5"/>
<dbReference type="Pfam" id="PF00353">
    <property type="entry name" value="HemolysinCabind"/>
    <property type="match status" value="1"/>
</dbReference>
<dbReference type="EMBL" id="JACCKB010000002">
    <property type="protein sequence ID" value="NYZ64809.1"/>
    <property type="molecule type" value="Genomic_DNA"/>
</dbReference>
<sequence length="94" mass="9772">MFYTTLTGGLGNDTLSGLNGNDLLIGEQSNTVSQYLALNFDGGSTTIDVSANGNGTVTQKIVLENVDLSAEYGTTDNQAILDSLLANGNLVIDQ</sequence>
<evidence type="ECO:0000256" key="1">
    <source>
        <dbReference type="ARBA" id="ARBA00022837"/>
    </source>
</evidence>
<reference evidence="2 3" key="1">
    <citation type="submission" date="2020-07" db="EMBL/GenBank/DDBJ databases">
        <title>Endozoicomonas sp. nov., isolated from sediment.</title>
        <authorList>
            <person name="Gu T."/>
        </authorList>
    </citation>
    <scope>NUCLEOTIDE SEQUENCE [LARGE SCALE GENOMIC DNA]</scope>
    <source>
        <strain evidence="2 3">SM1973</strain>
    </source>
</reference>
<keyword evidence="1" id="KW-0106">Calcium</keyword>
<dbReference type="Gene3D" id="2.150.10.10">
    <property type="entry name" value="Serralysin-like metalloprotease, C-terminal"/>
    <property type="match status" value="1"/>
</dbReference>
<name>A0A853HWP5_9GAMM</name>
<accession>A0A853HWP5</accession>
<dbReference type="GO" id="GO:0005509">
    <property type="term" value="F:calcium ion binding"/>
    <property type="evidence" value="ECO:0007669"/>
    <property type="project" value="InterPro"/>
</dbReference>
<dbReference type="Proteomes" id="UP000569732">
    <property type="component" value="Unassembled WGS sequence"/>
</dbReference>
<dbReference type="SUPFAM" id="SSF51120">
    <property type="entry name" value="beta-Roll"/>
    <property type="match status" value="1"/>
</dbReference>
<dbReference type="InterPro" id="IPR011049">
    <property type="entry name" value="Serralysin-like_metalloprot_C"/>
</dbReference>
<comment type="caution">
    <text evidence="2">The sequence shown here is derived from an EMBL/GenBank/DDBJ whole genome shotgun (WGS) entry which is preliminary data.</text>
</comment>
<evidence type="ECO:0000313" key="3">
    <source>
        <dbReference type="Proteomes" id="UP000569732"/>
    </source>
</evidence>
<gene>
    <name evidence="2" type="ORF">H0A36_02245</name>
</gene>
<proteinExistence type="predicted"/>
<keyword evidence="3" id="KW-1185">Reference proteome</keyword>
<protein>
    <submittedName>
        <fullName evidence="2">Type I secretion C-terminal target domain-containing protein</fullName>
    </submittedName>
</protein>